<protein>
    <submittedName>
        <fullName evidence="1">Uncharacterized protein</fullName>
    </submittedName>
</protein>
<dbReference type="OrthoDB" id="416454at2759"/>
<name>A0A482WJN1_LAOST</name>
<comment type="caution">
    <text evidence="1">The sequence shown here is derived from an EMBL/GenBank/DDBJ whole genome shotgun (WGS) entry which is preliminary data.</text>
</comment>
<dbReference type="EMBL" id="QKKF02033837">
    <property type="protein sequence ID" value="RZF33462.1"/>
    <property type="molecule type" value="Genomic_DNA"/>
</dbReference>
<dbReference type="AlphaFoldDB" id="A0A482WJN1"/>
<evidence type="ECO:0000313" key="1">
    <source>
        <dbReference type="EMBL" id="RZF33462.1"/>
    </source>
</evidence>
<keyword evidence="2" id="KW-1185">Reference proteome</keyword>
<reference evidence="1 2" key="1">
    <citation type="journal article" date="2017" name="Gigascience">
        <title>Genome sequence of the small brown planthopper, Laodelphax striatellus.</title>
        <authorList>
            <person name="Zhu J."/>
            <person name="Jiang F."/>
            <person name="Wang X."/>
            <person name="Yang P."/>
            <person name="Bao Y."/>
            <person name="Zhao W."/>
            <person name="Wang W."/>
            <person name="Lu H."/>
            <person name="Wang Q."/>
            <person name="Cui N."/>
            <person name="Li J."/>
            <person name="Chen X."/>
            <person name="Luo L."/>
            <person name="Yu J."/>
            <person name="Kang L."/>
            <person name="Cui F."/>
        </authorList>
    </citation>
    <scope>NUCLEOTIDE SEQUENCE [LARGE SCALE GENOMIC DNA]</scope>
    <source>
        <strain evidence="1">Lst14</strain>
    </source>
</reference>
<gene>
    <name evidence="1" type="ORF">LSTR_LSTR010118</name>
</gene>
<dbReference type="Proteomes" id="UP000291343">
    <property type="component" value="Unassembled WGS sequence"/>
</dbReference>
<proteinExistence type="predicted"/>
<organism evidence="1 2">
    <name type="scientific">Laodelphax striatellus</name>
    <name type="common">Small brown planthopper</name>
    <name type="synonym">Delphax striatella</name>
    <dbReference type="NCBI Taxonomy" id="195883"/>
    <lineage>
        <taxon>Eukaryota</taxon>
        <taxon>Metazoa</taxon>
        <taxon>Ecdysozoa</taxon>
        <taxon>Arthropoda</taxon>
        <taxon>Hexapoda</taxon>
        <taxon>Insecta</taxon>
        <taxon>Pterygota</taxon>
        <taxon>Neoptera</taxon>
        <taxon>Paraneoptera</taxon>
        <taxon>Hemiptera</taxon>
        <taxon>Auchenorrhyncha</taxon>
        <taxon>Fulgoroidea</taxon>
        <taxon>Delphacidae</taxon>
        <taxon>Criomorphinae</taxon>
        <taxon>Laodelphax</taxon>
    </lineage>
</organism>
<evidence type="ECO:0000313" key="2">
    <source>
        <dbReference type="Proteomes" id="UP000291343"/>
    </source>
</evidence>
<sequence>MYTAHELTLSNDYALQSSFEIAPACPHKKQCERENKQENKSYARKSLFDSNMECVCKCVRKSPSFIFIFVHKVLKTRIPKYLADDFHYLGDIGRGGTRHGPHLLAVPTHRTVMFNKSFLVTACKWWNALPVELKRIEGHRRFGAAVLRWIRDGGGGWA</sequence>
<dbReference type="InParanoid" id="A0A482WJN1"/>
<accession>A0A482WJN1</accession>